<name>A0A0S4TG82_CRYHO</name>
<dbReference type="VEuPathDB" id="CryptoDB:Chro.40324"/>
<protein>
    <submittedName>
        <fullName evidence="2">Uncharacterized protein</fullName>
    </submittedName>
</protein>
<evidence type="ECO:0000256" key="1">
    <source>
        <dbReference type="SAM" id="Coils"/>
    </source>
</evidence>
<dbReference type="EMBL" id="JTAI01000020">
    <property type="protein sequence ID" value="PPS96263.1"/>
    <property type="molecule type" value="Genomic_DNA"/>
</dbReference>
<sequence>MVFQKENKNNNDWVANYDAHNTQLGSALFEITEKAAKVRTILEKKRRNEEICNLISSSNEQTLINNIKKEIARENQASFCKVADLIESKILDFSEQNKKCININIERSIEASNETIKINSSEIIEKLLSNIIKSNDLNSLNESLANLLLEQKDNINNSLKELINTINQKESKISQEVCELIRENGEKEKSIYLSQLNIIQRQYELIIRDLRRRIMFLERDIESKQIREKKLCEEIKSMDNNAKEAVLIFGEKDLKINFLSSQINQLKDENKELREEITILLNKKQEITMNYSSKYCLLKNKYLFLGIEFLNETLEKIISSRRKEVFNILKYNSEFNSINSNMNENSAMAYRDSNKYNINTQVRIKINESNLFGLLDVEKRIEEQEKERSLINALLSMINGHNFAQLASFTKIINQKRMEILTKIFTILKNQKNISP</sequence>
<dbReference type="VEuPathDB" id="CryptoDB:GY17_00001759"/>
<feature type="coiled-coil region" evidence="1">
    <location>
        <begin position="256"/>
        <end position="290"/>
    </location>
</feature>
<keyword evidence="1" id="KW-0175">Coiled coil</keyword>
<gene>
    <name evidence="2" type="ORF">CHUDEA4_2880</name>
    <name evidence="3" type="ORF">GY17_00001759</name>
</gene>
<dbReference type="AlphaFoldDB" id="A0A0S4TG82"/>
<evidence type="ECO:0000313" key="4">
    <source>
        <dbReference type="Proteomes" id="UP001429100"/>
    </source>
</evidence>
<dbReference type="VEuPathDB" id="CryptoDB:ChTU502y2012_391g0090"/>
<keyword evidence="4" id="KW-1185">Reference proteome</keyword>
<organism evidence="2">
    <name type="scientific">Cryptosporidium hominis</name>
    <dbReference type="NCBI Taxonomy" id="237895"/>
    <lineage>
        <taxon>Eukaryota</taxon>
        <taxon>Sar</taxon>
        <taxon>Alveolata</taxon>
        <taxon>Apicomplexa</taxon>
        <taxon>Conoidasida</taxon>
        <taxon>Coccidia</taxon>
        <taxon>Eucoccidiorida</taxon>
        <taxon>Eimeriorina</taxon>
        <taxon>Cryptosporidiidae</taxon>
        <taxon>Cryptosporidium</taxon>
    </lineage>
</organism>
<proteinExistence type="predicted"/>
<reference evidence="2" key="2">
    <citation type="submission" date="2015-08" db="EMBL/GenBank/DDBJ databases">
        <authorList>
            <person name="Babu N.S."/>
            <person name="Beckwith C.J."/>
            <person name="Beseler K.G."/>
            <person name="Brison A."/>
            <person name="Carone J.V."/>
            <person name="Caskin T.P."/>
            <person name="Diamond M."/>
            <person name="Durham M.E."/>
            <person name="Foxe J.M."/>
            <person name="Go M."/>
            <person name="Henderson B.A."/>
            <person name="Jones I.B."/>
            <person name="McGettigan J.A."/>
            <person name="Micheletti S.J."/>
            <person name="Nasrallah M.E."/>
            <person name="Ortiz D."/>
            <person name="Piller C.R."/>
            <person name="Privatt S.R."/>
            <person name="Schneider S.L."/>
            <person name="Sharp S."/>
            <person name="Smith T.C."/>
            <person name="Stanton J.D."/>
            <person name="Ullery H.E."/>
            <person name="Wilson R.J."/>
            <person name="Serrano M.G."/>
            <person name="Buck G."/>
            <person name="Lee V."/>
            <person name="Wang Y."/>
            <person name="Carvalho R."/>
            <person name="Voegtly L."/>
            <person name="Shi R."/>
            <person name="Duckworth R."/>
            <person name="Johnson A."/>
            <person name="Loviza R."/>
            <person name="Walstead R."/>
            <person name="Shah Z."/>
            <person name="Kiflezghi M."/>
            <person name="Wade K."/>
            <person name="Ball S.L."/>
            <person name="Bradley K.W."/>
            <person name="Asai D.J."/>
            <person name="Bowman C.A."/>
            <person name="Russell D.A."/>
            <person name="Pope W.H."/>
            <person name="Jacobs-Sera D."/>
            <person name="Hendrix R.W."/>
            <person name="Hatfull G.F."/>
        </authorList>
    </citation>
    <scope>NUCLEOTIDE SEQUENCE [LARGE SCALE GENOMIC DNA]</scope>
</reference>
<evidence type="ECO:0000313" key="3">
    <source>
        <dbReference type="EMBL" id="PPS96263.1"/>
    </source>
</evidence>
<dbReference type="OrthoDB" id="342911at2759"/>
<dbReference type="Proteomes" id="UP001429100">
    <property type="component" value="Unassembled WGS sequence"/>
</dbReference>
<reference evidence="3 4" key="3">
    <citation type="submission" date="2017-10" db="EMBL/GenBank/DDBJ databases">
        <title>Consistent, comparative and evidence-based genome annotation and re-annotation for the closely-related species, Cryptosporidium parvum, C. hominis and C. tyzzeri.</title>
        <authorList>
            <person name="Baptista R.P."/>
            <person name="Li Y."/>
            <person name="Sateriale A."/>
            <person name="Striepen B."/>
            <person name="Kissinger J.C."/>
        </authorList>
    </citation>
    <scope>NUCLEOTIDE SEQUENCE [LARGE SCALE GENOMIC DNA]</scope>
    <source>
        <strain evidence="3">30976</strain>
    </source>
</reference>
<dbReference type="VEuPathDB" id="CryptoDB:CHUDEA4_2880"/>
<dbReference type="Proteomes" id="UP000199752">
    <property type="component" value="Chromosome 4"/>
</dbReference>
<evidence type="ECO:0000313" key="2">
    <source>
        <dbReference type="EMBL" id="CUV05697.1"/>
    </source>
</evidence>
<feature type="coiled-coil region" evidence="1">
    <location>
        <begin position="145"/>
        <end position="227"/>
    </location>
</feature>
<dbReference type="EMBL" id="LN877950">
    <property type="protein sequence ID" value="CUV05697.1"/>
    <property type="molecule type" value="Genomic_DNA"/>
</dbReference>
<reference evidence="3 4" key="1">
    <citation type="submission" date="2014-11" db="EMBL/GenBank/DDBJ databases">
        <title>Comparative genomic analysis of Cryptosporidium hominis reveals occurrence of genetic recombination in virulent subtypes.</title>
        <authorList>
            <person name="Guo Y."/>
            <person name="Tang K."/>
            <person name="Frace M."/>
            <person name="Li N."/>
            <person name="Roellig D.M."/>
            <person name="Sammons S."/>
            <person name="Knipe K."/>
            <person name="Rowe L."/>
            <person name="Feng Y."/>
            <person name="Xiao L."/>
        </authorList>
    </citation>
    <scope>NUCLEOTIDE SEQUENCE [LARGE SCALE GENOMIC DNA]</scope>
    <source>
        <strain evidence="3">30976</strain>
    </source>
</reference>
<accession>A0A0S4TG82</accession>